<dbReference type="Gene3D" id="3.30.420.10">
    <property type="entry name" value="Ribonuclease H-like superfamily/Ribonuclease H"/>
    <property type="match status" value="1"/>
</dbReference>
<keyword evidence="2" id="KW-1185">Reference proteome</keyword>
<dbReference type="OrthoDB" id="8014485at2759"/>
<dbReference type="EMBL" id="CACRXK020002597">
    <property type="protein sequence ID" value="CAB3995096.1"/>
    <property type="molecule type" value="Genomic_DNA"/>
</dbReference>
<dbReference type="PROSITE" id="PS50994">
    <property type="entry name" value="INTEGRASE"/>
    <property type="match status" value="1"/>
</dbReference>
<dbReference type="AlphaFoldDB" id="A0A6S7GY81"/>
<protein>
    <submittedName>
        <fullName evidence="1">Transposon Ty3-G Gag-Pol poly</fullName>
    </submittedName>
</protein>
<dbReference type="PANTHER" id="PTHR37984:SF7">
    <property type="entry name" value="INTEGRASE CATALYTIC DOMAIN-CONTAINING PROTEIN"/>
    <property type="match status" value="1"/>
</dbReference>
<evidence type="ECO:0000313" key="1">
    <source>
        <dbReference type="EMBL" id="CAB3995096.1"/>
    </source>
</evidence>
<dbReference type="Pfam" id="PF00665">
    <property type="entry name" value="rve"/>
    <property type="match status" value="1"/>
</dbReference>
<dbReference type="InterPro" id="IPR012337">
    <property type="entry name" value="RNaseH-like_sf"/>
</dbReference>
<dbReference type="GO" id="GO:0003676">
    <property type="term" value="F:nucleic acid binding"/>
    <property type="evidence" value="ECO:0007669"/>
    <property type="project" value="InterPro"/>
</dbReference>
<dbReference type="PANTHER" id="PTHR37984">
    <property type="entry name" value="PROTEIN CBG26694"/>
    <property type="match status" value="1"/>
</dbReference>
<comment type="caution">
    <text evidence="1">The sequence shown here is derived from an EMBL/GenBank/DDBJ whole genome shotgun (WGS) entry which is preliminary data.</text>
</comment>
<name>A0A6S7GY81_PARCT</name>
<dbReference type="Proteomes" id="UP001152795">
    <property type="component" value="Unassembled WGS sequence"/>
</dbReference>
<reference evidence="1" key="1">
    <citation type="submission" date="2020-04" db="EMBL/GenBank/DDBJ databases">
        <authorList>
            <person name="Alioto T."/>
            <person name="Alioto T."/>
            <person name="Gomez Garrido J."/>
        </authorList>
    </citation>
    <scope>NUCLEOTIDE SEQUENCE</scope>
    <source>
        <strain evidence="1">A484AB</strain>
    </source>
</reference>
<dbReference type="InterPro" id="IPR036397">
    <property type="entry name" value="RNaseH_sf"/>
</dbReference>
<dbReference type="SUPFAM" id="SSF53098">
    <property type="entry name" value="Ribonuclease H-like"/>
    <property type="match status" value="1"/>
</dbReference>
<dbReference type="InterPro" id="IPR050951">
    <property type="entry name" value="Retrovirus_Pol_polyprotein"/>
</dbReference>
<accession>A0A6S7GY81</accession>
<dbReference type="GO" id="GO:0015074">
    <property type="term" value="P:DNA integration"/>
    <property type="evidence" value="ECO:0007669"/>
    <property type="project" value="InterPro"/>
</dbReference>
<proteinExistence type="predicted"/>
<evidence type="ECO:0000313" key="2">
    <source>
        <dbReference type="Proteomes" id="UP001152795"/>
    </source>
</evidence>
<gene>
    <name evidence="1" type="ORF">PACLA_8A022576</name>
</gene>
<sequence length="324" mass="36592">MDTNGMTGAQHFSKLDASSGYWQTKFDEESLKLLCFKSKLSEFATETSKDPVLQKLKNCVLNGWPDKARQVDPACDACVENGNYQPSETLIPHEVPSTPWEKVGIDLFQLKNKDYLIVVDYTSKYFEEIALPNTLASTVVQHTKSIFARFGIPKTVVSDNGPQYSSHQYKANMRKSGTIKNSLKSGDDPCLALLALRSTPGTDNSPSPAFKLMNHHLQTPLPSIKTEKTSPTLLGSQKVKEYHDQHAKNLRPLKEGQSVRIRDGKSWHVKGKVMERVESSQGLMLLKQRKVQSFVEIEEIFLACRKDSICVMPLMMNWRYHLTL</sequence>
<organism evidence="1 2">
    <name type="scientific">Paramuricea clavata</name>
    <name type="common">Red gorgonian</name>
    <name type="synonym">Violescent sea-whip</name>
    <dbReference type="NCBI Taxonomy" id="317549"/>
    <lineage>
        <taxon>Eukaryota</taxon>
        <taxon>Metazoa</taxon>
        <taxon>Cnidaria</taxon>
        <taxon>Anthozoa</taxon>
        <taxon>Octocorallia</taxon>
        <taxon>Malacalcyonacea</taxon>
        <taxon>Plexauridae</taxon>
        <taxon>Paramuricea</taxon>
    </lineage>
</organism>
<dbReference type="InterPro" id="IPR001584">
    <property type="entry name" value="Integrase_cat-core"/>
</dbReference>